<evidence type="ECO:0000313" key="3">
    <source>
        <dbReference type="Proteomes" id="UP001221757"/>
    </source>
</evidence>
<sequence>MGTGDEARSVPQRPRSTRACCEQRLRPPRAWTRGPTPRRCTRCGGGGDEGRRDYKEEVQADGGEDEHAREAARLNQRSQVSSWESIASSGSSQAAGEDGDEGREGDVCGGAVAVEAAVRGFVLVRWTRDLIIEGRCERNRPTKSSGAVTRRRGAGSSEMEHAAAATGRTGACARAMCDTPGIHDGEVRAIVSRRSQAATDARSNSAATYLILEVDTDAAPAPHAFSHSFFEGTMSYLASN</sequence>
<keyword evidence="3" id="KW-1185">Reference proteome</keyword>
<name>A0AAD7DFD0_MYCRO</name>
<feature type="compositionally biased region" description="Basic and acidic residues" evidence="1">
    <location>
        <begin position="48"/>
        <end position="58"/>
    </location>
</feature>
<dbReference type="AlphaFoldDB" id="A0AAD7DFD0"/>
<protein>
    <submittedName>
        <fullName evidence="2">Uncharacterized protein</fullName>
    </submittedName>
</protein>
<comment type="caution">
    <text evidence="2">The sequence shown here is derived from an EMBL/GenBank/DDBJ whole genome shotgun (WGS) entry which is preliminary data.</text>
</comment>
<accession>A0AAD7DFD0</accession>
<organism evidence="2 3">
    <name type="scientific">Mycena rosella</name>
    <name type="common">Pink bonnet</name>
    <name type="synonym">Agaricus rosellus</name>
    <dbReference type="NCBI Taxonomy" id="1033263"/>
    <lineage>
        <taxon>Eukaryota</taxon>
        <taxon>Fungi</taxon>
        <taxon>Dikarya</taxon>
        <taxon>Basidiomycota</taxon>
        <taxon>Agaricomycotina</taxon>
        <taxon>Agaricomycetes</taxon>
        <taxon>Agaricomycetidae</taxon>
        <taxon>Agaricales</taxon>
        <taxon>Marasmiineae</taxon>
        <taxon>Mycenaceae</taxon>
        <taxon>Mycena</taxon>
    </lineage>
</organism>
<feature type="region of interest" description="Disordered" evidence="1">
    <location>
        <begin position="139"/>
        <end position="159"/>
    </location>
</feature>
<dbReference type="Proteomes" id="UP001221757">
    <property type="component" value="Unassembled WGS sequence"/>
</dbReference>
<feature type="region of interest" description="Disordered" evidence="1">
    <location>
        <begin position="1"/>
        <end position="106"/>
    </location>
</feature>
<feature type="compositionally biased region" description="Low complexity" evidence="1">
    <location>
        <begin position="81"/>
        <end position="96"/>
    </location>
</feature>
<gene>
    <name evidence="2" type="ORF">B0H17DRAFT_1179919</name>
</gene>
<evidence type="ECO:0000256" key="1">
    <source>
        <dbReference type="SAM" id="MobiDB-lite"/>
    </source>
</evidence>
<proteinExistence type="predicted"/>
<reference evidence="2" key="1">
    <citation type="submission" date="2023-03" db="EMBL/GenBank/DDBJ databases">
        <title>Massive genome expansion in bonnet fungi (Mycena s.s.) driven by repeated elements and novel gene families across ecological guilds.</title>
        <authorList>
            <consortium name="Lawrence Berkeley National Laboratory"/>
            <person name="Harder C.B."/>
            <person name="Miyauchi S."/>
            <person name="Viragh M."/>
            <person name="Kuo A."/>
            <person name="Thoen E."/>
            <person name="Andreopoulos B."/>
            <person name="Lu D."/>
            <person name="Skrede I."/>
            <person name="Drula E."/>
            <person name="Henrissat B."/>
            <person name="Morin E."/>
            <person name="Kohler A."/>
            <person name="Barry K."/>
            <person name="LaButti K."/>
            <person name="Morin E."/>
            <person name="Salamov A."/>
            <person name="Lipzen A."/>
            <person name="Mereny Z."/>
            <person name="Hegedus B."/>
            <person name="Baldrian P."/>
            <person name="Stursova M."/>
            <person name="Weitz H."/>
            <person name="Taylor A."/>
            <person name="Grigoriev I.V."/>
            <person name="Nagy L.G."/>
            <person name="Martin F."/>
            <person name="Kauserud H."/>
        </authorList>
    </citation>
    <scope>NUCLEOTIDE SEQUENCE</scope>
    <source>
        <strain evidence="2">CBHHK067</strain>
    </source>
</reference>
<evidence type="ECO:0000313" key="2">
    <source>
        <dbReference type="EMBL" id="KAJ7690373.1"/>
    </source>
</evidence>
<dbReference type="EMBL" id="JARKIE010000065">
    <property type="protein sequence ID" value="KAJ7690373.1"/>
    <property type="molecule type" value="Genomic_DNA"/>
</dbReference>